<keyword evidence="5" id="KW-0863">Zinc-finger</keyword>
<comment type="caution">
    <text evidence="11">The sequence shown here is derived from an EMBL/GenBank/DDBJ whole genome shotgun (WGS) entry which is preliminary data.</text>
</comment>
<dbReference type="InterPro" id="IPR015408">
    <property type="entry name" value="Znf_Mcm10/DnaG"/>
</dbReference>
<dbReference type="Proteomes" id="UP001162162">
    <property type="component" value="Unassembled WGS sequence"/>
</dbReference>
<dbReference type="Pfam" id="PF09329">
    <property type="entry name" value="zf-primase"/>
    <property type="match status" value="1"/>
</dbReference>
<dbReference type="Gene3D" id="2.40.50.140">
    <property type="entry name" value="Nucleic acid-binding proteins"/>
    <property type="match status" value="1"/>
</dbReference>
<evidence type="ECO:0000259" key="10">
    <source>
        <dbReference type="Pfam" id="PF22379"/>
    </source>
</evidence>
<keyword evidence="4" id="KW-0479">Metal-binding</keyword>
<protein>
    <recommendedName>
        <fullName evidence="13">Protein MCM10 homolog</fullName>
    </recommendedName>
</protein>
<keyword evidence="3" id="KW-0235">DNA replication</keyword>
<feature type="coiled-coil region" evidence="8">
    <location>
        <begin position="6"/>
        <end position="33"/>
    </location>
</feature>
<dbReference type="EMBL" id="JAPWTK010000316">
    <property type="protein sequence ID" value="KAJ8942710.1"/>
    <property type="molecule type" value="Genomic_DNA"/>
</dbReference>
<dbReference type="InterPro" id="IPR040184">
    <property type="entry name" value="Mcm10"/>
</dbReference>
<reference evidence="11" key="1">
    <citation type="journal article" date="2023" name="Insect Mol. Biol.">
        <title>Genome sequencing provides insights into the evolution of gene families encoding plant cell wall-degrading enzymes in longhorned beetles.</title>
        <authorList>
            <person name="Shin N.R."/>
            <person name="Okamura Y."/>
            <person name="Kirsch R."/>
            <person name="Pauchet Y."/>
        </authorList>
    </citation>
    <scope>NUCLEOTIDE SEQUENCE</scope>
    <source>
        <strain evidence="11">AMC_N1</strain>
    </source>
</reference>
<evidence type="ECO:0000256" key="5">
    <source>
        <dbReference type="ARBA" id="ARBA00022771"/>
    </source>
</evidence>
<keyword evidence="6" id="KW-0862">Zinc</keyword>
<keyword evidence="12" id="KW-1185">Reference proteome</keyword>
<feature type="domain" description="MCM10 OB-fold" evidence="10">
    <location>
        <begin position="134"/>
        <end position="177"/>
    </location>
</feature>
<evidence type="ECO:0000256" key="2">
    <source>
        <dbReference type="ARBA" id="ARBA00009679"/>
    </source>
</evidence>
<evidence type="ECO:0000313" key="11">
    <source>
        <dbReference type="EMBL" id="KAJ8942710.1"/>
    </source>
</evidence>
<dbReference type="InterPro" id="IPR055065">
    <property type="entry name" value="OB_MCM10"/>
</dbReference>
<evidence type="ECO:0000313" key="12">
    <source>
        <dbReference type="Proteomes" id="UP001162162"/>
    </source>
</evidence>
<proteinExistence type="inferred from homology"/>
<dbReference type="GO" id="GO:0003688">
    <property type="term" value="F:DNA replication origin binding"/>
    <property type="evidence" value="ECO:0007669"/>
    <property type="project" value="TreeGrafter"/>
</dbReference>
<name>A0AAV8XWH0_9CUCU</name>
<evidence type="ECO:0000256" key="4">
    <source>
        <dbReference type="ARBA" id="ARBA00022723"/>
    </source>
</evidence>
<dbReference type="GO" id="GO:0008270">
    <property type="term" value="F:zinc ion binding"/>
    <property type="evidence" value="ECO:0007669"/>
    <property type="project" value="UniProtKB-KW"/>
</dbReference>
<gene>
    <name evidence="11" type="ORF">NQ318_017009</name>
</gene>
<evidence type="ECO:0000259" key="9">
    <source>
        <dbReference type="Pfam" id="PF09329"/>
    </source>
</evidence>
<keyword evidence="7" id="KW-0539">Nucleus</keyword>
<dbReference type="AlphaFoldDB" id="A0AAV8XWH0"/>
<sequence>MNASEENLLDDLLSAASEELEKLNKNVLQETDIFKNESNLCKKDLLPNLPSNIHNGDTDSSEDEGRRNFENVKYSDYGKDIKHLLEHKSASSSGYDKHKSSSWKTKALFAPAKEPTQITSQKTATIEKFKSDVNAFKQLWKTAVGTVVGVLNPNVLDKKDGSKDEATLSIDNSQKVMIFGQSKDFGTCKSTKKNGENCTAIVNINKCEYCVYHIRQEYQKCSKRSELQANFAGRGLTALRNKVLGKNEVFYAGKSYTAIPAKKNKKMEQKDNNRLMGLSKGGITVISGSTVKAKNKNTSVKKQNAARLDVSKAQRLRDMELLKKLGGTNGTELKNSFSGAHCTQATLEASKNNAINIINRPKEKQDRPSLSKNNYVLDDGLIIEEVDKTIFRGKLSATITSDESEAISLSIKVLHSVPMYKMEKVKLTPVIKMCYSRIKTQPQQLRKK</sequence>
<dbReference type="GO" id="GO:0043596">
    <property type="term" value="C:nuclear replication fork"/>
    <property type="evidence" value="ECO:0007669"/>
    <property type="project" value="TreeGrafter"/>
</dbReference>
<accession>A0AAV8XWH0</accession>
<evidence type="ECO:0000256" key="6">
    <source>
        <dbReference type="ARBA" id="ARBA00022833"/>
    </source>
</evidence>
<dbReference type="PANTHER" id="PTHR13454:SF11">
    <property type="entry name" value="PROTEIN MCM10 HOMOLOG"/>
    <property type="match status" value="1"/>
</dbReference>
<evidence type="ECO:0000256" key="7">
    <source>
        <dbReference type="ARBA" id="ARBA00023242"/>
    </source>
</evidence>
<evidence type="ECO:0000256" key="1">
    <source>
        <dbReference type="ARBA" id="ARBA00004123"/>
    </source>
</evidence>
<dbReference type="InterPro" id="IPR012340">
    <property type="entry name" value="NA-bd_OB-fold"/>
</dbReference>
<dbReference type="GO" id="GO:0006270">
    <property type="term" value="P:DNA replication initiation"/>
    <property type="evidence" value="ECO:0007669"/>
    <property type="project" value="InterPro"/>
</dbReference>
<evidence type="ECO:0008006" key="13">
    <source>
        <dbReference type="Google" id="ProtNLM"/>
    </source>
</evidence>
<evidence type="ECO:0000256" key="3">
    <source>
        <dbReference type="ARBA" id="ARBA00022705"/>
    </source>
</evidence>
<organism evidence="11 12">
    <name type="scientific">Aromia moschata</name>
    <dbReference type="NCBI Taxonomy" id="1265417"/>
    <lineage>
        <taxon>Eukaryota</taxon>
        <taxon>Metazoa</taxon>
        <taxon>Ecdysozoa</taxon>
        <taxon>Arthropoda</taxon>
        <taxon>Hexapoda</taxon>
        <taxon>Insecta</taxon>
        <taxon>Pterygota</taxon>
        <taxon>Neoptera</taxon>
        <taxon>Endopterygota</taxon>
        <taxon>Coleoptera</taxon>
        <taxon>Polyphaga</taxon>
        <taxon>Cucujiformia</taxon>
        <taxon>Chrysomeloidea</taxon>
        <taxon>Cerambycidae</taxon>
        <taxon>Cerambycinae</taxon>
        <taxon>Callichromatini</taxon>
        <taxon>Aromia</taxon>
    </lineage>
</organism>
<evidence type="ECO:0000256" key="8">
    <source>
        <dbReference type="SAM" id="Coils"/>
    </source>
</evidence>
<dbReference type="Pfam" id="PF22379">
    <property type="entry name" value="OB_MCM10"/>
    <property type="match status" value="1"/>
</dbReference>
<dbReference type="PANTHER" id="PTHR13454">
    <property type="entry name" value="PROTEIN MCM10 HOMOLOG"/>
    <property type="match status" value="1"/>
</dbReference>
<keyword evidence="8" id="KW-0175">Coiled coil</keyword>
<dbReference type="GO" id="GO:0003697">
    <property type="term" value="F:single-stranded DNA binding"/>
    <property type="evidence" value="ECO:0007669"/>
    <property type="project" value="InterPro"/>
</dbReference>
<feature type="domain" description="Zinc finger Mcm10/DnaG-type" evidence="9">
    <location>
        <begin position="180"/>
        <end position="223"/>
    </location>
</feature>
<comment type="similarity">
    <text evidence="2">Belongs to the MCM10 family.</text>
</comment>
<comment type="subcellular location">
    <subcellularLocation>
        <location evidence="1">Nucleus</location>
    </subcellularLocation>
</comment>